<evidence type="ECO:0000256" key="1">
    <source>
        <dbReference type="SAM" id="MobiDB-lite"/>
    </source>
</evidence>
<dbReference type="EMBL" id="LZPO01108148">
    <property type="protein sequence ID" value="OBS59368.1"/>
    <property type="molecule type" value="Genomic_DNA"/>
</dbReference>
<dbReference type="AlphaFoldDB" id="A0A1A6FZK9"/>
<comment type="caution">
    <text evidence="2">The sequence shown here is derived from an EMBL/GenBank/DDBJ whole genome shotgun (WGS) entry which is preliminary data.</text>
</comment>
<proteinExistence type="predicted"/>
<accession>A0A1A6FZK9</accession>
<evidence type="ECO:0000313" key="2">
    <source>
        <dbReference type="EMBL" id="OBS59368.1"/>
    </source>
</evidence>
<organism evidence="2 3">
    <name type="scientific">Neotoma lepida</name>
    <name type="common">Desert woodrat</name>
    <dbReference type="NCBI Taxonomy" id="56216"/>
    <lineage>
        <taxon>Eukaryota</taxon>
        <taxon>Metazoa</taxon>
        <taxon>Chordata</taxon>
        <taxon>Craniata</taxon>
        <taxon>Vertebrata</taxon>
        <taxon>Euteleostomi</taxon>
        <taxon>Mammalia</taxon>
        <taxon>Eutheria</taxon>
        <taxon>Euarchontoglires</taxon>
        <taxon>Glires</taxon>
        <taxon>Rodentia</taxon>
        <taxon>Myomorpha</taxon>
        <taxon>Muroidea</taxon>
        <taxon>Cricetidae</taxon>
        <taxon>Neotominae</taxon>
        <taxon>Neotoma</taxon>
    </lineage>
</organism>
<dbReference type="Proteomes" id="UP000092124">
    <property type="component" value="Unassembled WGS sequence"/>
</dbReference>
<feature type="compositionally biased region" description="Basic and acidic residues" evidence="1">
    <location>
        <begin position="38"/>
        <end position="59"/>
    </location>
</feature>
<feature type="compositionally biased region" description="Pro residues" evidence="1">
    <location>
        <begin position="27"/>
        <end position="36"/>
    </location>
</feature>
<feature type="region of interest" description="Disordered" evidence="1">
    <location>
        <begin position="102"/>
        <end position="149"/>
    </location>
</feature>
<feature type="compositionally biased region" description="Polar residues" evidence="1">
    <location>
        <begin position="102"/>
        <end position="111"/>
    </location>
</feature>
<gene>
    <name evidence="2" type="ORF">A6R68_09507</name>
</gene>
<reference evidence="2 3" key="1">
    <citation type="submission" date="2016-06" db="EMBL/GenBank/DDBJ databases">
        <title>The Draft Genome Sequence and Annotation of the Desert Woodrat Neotoma lepida.</title>
        <authorList>
            <person name="Campbell M."/>
            <person name="Oakeson K.F."/>
            <person name="Yandell M."/>
            <person name="Halpert J.R."/>
            <person name="Dearing D."/>
        </authorList>
    </citation>
    <scope>NUCLEOTIDE SEQUENCE [LARGE SCALE GENOMIC DNA]</scope>
    <source>
        <strain evidence="2">417</strain>
        <tissue evidence="2">Liver</tissue>
    </source>
</reference>
<name>A0A1A6FZK9_NEOLE</name>
<feature type="region of interest" description="Disordered" evidence="1">
    <location>
        <begin position="1"/>
        <end position="65"/>
    </location>
</feature>
<feature type="compositionally biased region" description="Basic and acidic residues" evidence="1">
    <location>
        <begin position="112"/>
        <end position="124"/>
    </location>
</feature>
<sequence length="348" mass="38000">MAKREERGPQTSALKLHSGHGLQFSQPPLPGTPFPFPQRDDDTPPEWGKHLTSTEDPRDFPSQGVIRLTRHKFRCQKPYEGKTFKVPDSRTADSLQSLRALIESTSSQKTLDPTKEPKENKEGKVPLPQEVPECTSNPLGKEPRPSALQPATRKRVAFWGPIHGKVKRSLTMSTVLEELMVFDQSGTRVTATSSGLSAVDASENFEDDDTVPGTFSAGSSTDHRGLICSKQLQGVWDTYRAELFCAAVGIQDTSPSKARLTPCSSSSRSCSKQIQGVQDTYRAELFCTAGGVMDTLPSSARLTLFSPSCQSPLSCNKIPTLSVVMKRGAITMSAKELDCLRELMLPTG</sequence>
<keyword evidence="3" id="KW-1185">Reference proteome</keyword>
<evidence type="ECO:0000313" key="3">
    <source>
        <dbReference type="Proteomes" id="UP000092124"/>
    </source>
</evidence>
<protein>
    <submittedName>
        <fullName evidence="2">Uncharacterized protein</fullName>
    </submittedName>
</protein>